<dbReference type="PANTHER" id="PTHR35282:SF2">
    <property type="entry name" value="F5D14.24 PROTEIN"/>
    <property type="match status" value="1"/>
</dbReference>
<dbReference type="EMBL" id="LR721782">
    <property type="protein sequence ID" value="VVW31783.1"/>
    <property type="molecule type" value="Genomic_DNA"/>
</dbReference>
<dbReference type="AlphaFoldDB" id="A0A5K1D2H5"/>
<evidence type="ECO:0000313" key="1">
    <source>
        <dbReference type="EMBL" id="VVW31783.1"/>
    </source>
</evidence>
<dbReference type="InterPro" id="IPR049198">
    <property type="entry name" value="DUF6865"/>
</dbReference>
<proteinExistence type="predicted"/>
<name>A0A5K1D2H5_9MAGN</name>
<sequence>MCHYMDPKLPASEVSEEKARQSLIQISQTDPAQALDSKLPHNNLIASNAVPNRDAQKIEEYRLKLMSISDIENPDIIA</sequence>
<gene>
    <name evidence="1" type="ORF">NYM_LOCUS18385</name>
</gene>
<accession>A0A5K1D2H5</accession>
<dbReference type="PANTHER" id="PTHR35282">
    <property type="entry name" value="F5D14.24 PROTEIN"/>
    <property type="match status" value="1"/>
</dbReference>
<protein>
    <submittedName>
        <fullName evidence="1">Uncharacterized protein</fullName>
    </submittedName>
</protein>
<organism evidence="1">
    <name type="scientific">Nymphaea colorata</name>
    <name type="common">pocket water lily</name>
    <dbReference type="NCBI Taxonomy" id="210225"/>
    <lineage>
        <taxon>Eukaryota</taxon>
        <taxon>Viridiplantae</taxon>
        <taxon>Streptophyta</taxon>
        <taxon>Embryophyta</taxon>
        <taxon>Tracheophyta</taxon>
        <taxon>Spermatophyta</taxon>
        <taxon>Magnoliopsida</taxon>
        <taxon>Nymphaeales</taxon>
        <taxon>Nymphaeaceae</taxon>
        <taxon>Nymphaea</taxon>
    </lineage>
</organism>
<dbReference type="Pfam" id="PF21737">
    <property type="entry name" value="DUF6865"/>
    <property type="match status" value="1"/>
</dbReference>
<reference evidence="1" key="1">
    <citation type="submission" date="2019-09" db="EMBL/GenBank/DDBJ databases">
        <authorList>
            <person name="Zhang L."/>
        </authorList>
    </citation>
    <scope>NUCLEOTIDE SEQUENCE</scope>
</reference>